<gene>
    <name evidence="1" type="ORF">D7294_08320</name>
</gene>
<organism evidence="1 2">
    <name type="scientific">Streptomyces hoynatensis</name>
    <dbReference type="NCBI Taxonomy" id="1141874"/>
    <lineage>
        <taxon>Bacteria</taxon>
        <taxon>Bacillati</taxon>
        <taxon>Actinomycetota</taxon>
        <taxon>Actinomycetes</taxon>
        <taxon>Kitasatosporales</taxon>
        <taxon>Streptomycetaceae</taxon>
        <taxon>Streptomyces</taxon>
    </lineage>
</organism>
<dbReference type="Proteomes" id="UP000272474">
    <property type="component" value="Unassembled WGS sequence"/>
</dbReference>
<sequence>MRAPYEGPTASATPIYDSLCAEYRRLFRALPGDRSGEEELRFVAFGTIHGVGYGSWGDYDRRHGGYGYGYPGEPAPAAALTPARHEGGAHSAVHGL</sequence>
<accession>A0A3A9Z6N4</accession>
<dbReference type="AlphaFoldDB" id="A0A3A9Z6N4"/>
<reference evidence="1 2" key="1">
    <citation type="journal article" date="2014" name="Int. J. Syst. Evol. Microbiol.">
        <title>Streptomyces hoynatensis sp. nov., isolated from deep marine sediment.</title>
        <authorList>
            <person name="Veyisoglu A."/>
            <person name="Sahin N."/>
        </authorList>
    </citation>
    <scope>NUCLEOTIDE SEQUENCE [LARGE SCALE GENOMIC DNA]</scope>
    <source>
        <strain evidence="1 2">KCTC 29097</strain>
    </source>
</reference>
<evidence type="ECO:0000313" key="2">
    <source>
        <dbReference type="Proteomes" id="UP000272474"/>
    </source>
</evidence>
<dbReference type="EMBL" id="RBAL01000004">
    <property type="protein sequence ID" value="RKN43729.1"/>
    <property type="molecule type" value="Genomic_DNA"/>
</dbReference>
<protein>
    <submittedName>
        <fullName evidence="1">Uncharacterized protein</fullName>
    </submittedName>
</protein>
<comment type="caution">
    <text evidence="1">The sequence shown here is derived from an EMBL/GenBank/DDBJ whole genome shotgun (WGS) entry which is preliminary data.</text>
</comment>
<proteinExistence type="predicted"/>
<name>A0A3A9Z6N4_9ACTN</name>
<keyword evidence="2" id="KW-1185">Reference proteome</keyword>
<evidence type="ECO:0000313" key="1">
    <source>
        <dbReference type="EMBL" id="RKN43729.1"/>
    </source>
</evidence>
<dbReference type="OrthoDB" id="4350605at2"/>
<dbReference type="RefSeq" id="WP_120677209.1">
    <property type="nucleotide sequence ID" value="NZ_RBAL01000004.1"/>
</dbReference>